<dbReference type="Proteomes" id="UP000265520">
    <property type="component" value="Unassembled WGS sequence"/>
</dbReference>
<dbReference type="AlphaFoldDB" id="A0A392UF87"/>
<comment type="caution">
    <text evidence="1">The sequence shown here is derived from an EMBL/GenBank/DDBJ whole genome shotgun (WGS) entry which is preliminary data.</text>
</comment>
<evidence type="ECO:0000313" key="1">
    <source>
        <dbReference type="EMBL" id="MCI72082.1"/>
    </source>
</evidence>
<name>A0A392UF87_9FABA</name>
<accession>A0A392UF87</accession>
<protein>
    <submittedName>
        <fullName evidence="1">Ribonuclease H</fullName>
    </submittedName>
</protein>
<reference evidence="1 2" key="1">
    <citation type="journal article" date="2018" name="Front. Plant Sci.">
        <title>Red Clover (Trifolium pratense) and Zigzag Clover (T. medium) - A Picture of Genomic Similarities and Differences.</title>
        <authorList>
            <person name="Dluhosova J."/>
            <person name="Istvanek J."/>
            <person name="Nedelnik J."/>
            <person name="Repkova J."/>
        </authorList>
    </citation>
    <scope>NUCLEOTIDE SEQUENCE [LARGE SCALE GENOMIC DNA]</scope>
    <source>
        <strain evidence="2">cv. 10/8</strain>
        <tissue evidence="1">Leaf</tissue>
    </source>
</reference>
<organism evidence="1 2">
    <name type="scientific">Trifolium medium</name>
    <dbReference type="NCBI Taxonomy" id="97028"/>
    <lineage>
        <taxon>Eukaryota</taxon>
        <taxon>Viridiplantae</taxon>
        <taxon>Streptophyta</taxon>
        <taxon>Embryophyta</taxon>
        <taxon>Tracheophyta</taxon>
        <taxon>Spermatophyta</taxon>
        <taxon>Magnoliopsida</taxon>
        <taxon>eudicotyledons</taxon>
        <taxon>Gunneridae</taxon>
        <taxon>Pentapetalae</taxon>
        <taxon>rosids</taxon>
        <taxon>fabids</taxon>
        <taxon>Fabales</taxon>
        <taxon>Fabaceae</taxon>
        <taxon>Papilionoideae</taxon>
        <taxon>50 kb inversion clade</taxon>
        <taxon>NPAAA clade</taxon>
        <taxon>Hologalegina</taxon>
        <taxon>IRL clade</taxon>
        <taxon>Trifolieae</taxon>
        <taxon>Trifolium</taxon>
    </lineage>
</organism>
<sequence length="38" mass="3983">PPPVGWVRLNTDGSCRDGGHIGCGGITRGSDGEWLRGF</sequence>
<feature type="non-terminal residue" evidence="1">
    <location>
        <position position="1"/>
    </location>
</feature>
<evidence type="ECO:0000313" key="2">
    <source>
        <dbReference type="Proteomes" id="UP000265520"/>
    </source>
</evidence>
<proteinExistence type="predicted"/>
<dbReference type="EMBL" id="LXQA010810215">
    <property type="protein sequence ID" value="MCI72082.1"/>
    <property type="molecule type" value="Genomic_DNA"/>
</dbReference>
<keyword evidence="2" id="KW-1185">Reference proteome</keyword>